<dbReference type="PANTHER" id="PTHR46457:SF1">
    <property type="entry name" value="DNA REPAIR PROTEIN RAD51 HOMOLOG 4"/>
    <property type="match status" value="1"/>
</dbReference>
<dbReference type="PROSITE" id="PS50162">
    <property type="entry name" value="RECA_2"/>
    <property type="match status" value="1"/>
</dbReference>
<dbReference type="GO" id="GO:0005524">
    <property type="term" value="F:ATP binding"/>
    <property type="evidence" value="ECO:0007669"/>
    <property type="project" value="InterPro"/>
</dbReference>
<feature type="domain" description="RecA family profile 1" evidence="3">
    <location>
        <begin position="115"/>
        <end position="331"/>
    </location>
</feature>
<proteinExistence type="predicted"/>
<dbReference type="GO" id="GO:0005657">
    <property type="term" value="C:replication fork"/>
    <property type="evidence" value="ECO:0007669"/>
    <property type="project" value="TreeGrafter"/>
</dbReference>
<protein>
    <recommendedName>
        <fullName evidence="3">RecA family profile 1 domain-containing protein</fullName>
    </recommendedName>
</protein>
<dbReference type="GO" id="GO:0033063">
    <property type="term" value="C:Rad51B-Rad51C-Rad51D-XRCC2 complex"/>
    <property type="evidence" value="ECO:0007669"/>
    <property type="project" value="TreeGrafter"/>
</dbReference>
<dbReference type="Gene3D" id="3.40.50.300">
    <property type="entry name" value="P-loop containing nucleotide triphosphate hydrolases"/>
    <property type="match status" value="1"/>
</dbReference>
<evidence type="ECO:0000313" key="5">
    <source>
        <dbReference type="Proteomes" id="UP000321570"/>
    </source>
</evidence>
<dbReference type="GO" id="GO:0007131">
    <property type="term" value="P:reciprocal meiotic recombination"/>
    <property type="evidence" value="ECO:0007669"/>
    <property type="project" value="TreeGrafter"/>
</dbReference>
<evidence type="ECO:0000256" key="1">
    <source>
        <dbReference type="ARBA" id="ARBA00004123"/>
    </source>
</evidence>
<dbReference type="GO" id="GO:0000724">
    <property type="term" value="P:double-strand break repair via homologous recombination"/>
    <property type="evidence" value="ECO:0007669"/>
    <property type="project" value="TreeGrafter"/>
</dbReference>
<feature type="non-terminal residue" evidence="4">
    <location>
        <position position="1"/>
    </location>
</feature>
<dbReference type="Pfam" id="PF08423">
    <property type="entry name" value="Rad51"/>
    <property type="match status" value="1"/>
</dbReference>
<keyword evidence="5" id="KW-1185">Reference proteome</keyword>
<name>A0A564YKH0_HYMDI</name>
<dbReference type="GO" id="GO:0005815">
    <property type="term" value="C:microtubule organizing center"/>
    <property type="evidence" value="ECO:0007669"/>
    <property type="project" value="TreeGrafter"/>
</dbReference>
<dbReference type="GO" id="GO:0140664">
    <property type="term" value="F:ATP-dependent DNA damage sensor activity"/>
    <property type="evidence" value="ECO:0007669"/>
    <property type="project" value="InterPro"/>
</dbReference>
<dbReference type="SUPFAM" id="SSF52540">
    <property type="entry name" value="P-loop containing nucleoside triphosphate hydrolases"/>
    <property type="match status" value="1"/>
</dbReference>
<keyword evidence="2" id="KW-0539">Nucleus</keyword>
<reference evidence="4 5" key="1">
    <citation type="submission" date="2019-07" db="EMBL/GenBank/DDBJ databases">
        <authorList>
            <person name="Jastrzebski P J."/>
            <person name="Paukszto L."/>
            <person name="Jastrzebski P J."/>
        </authorList>
    </citation>
    <scope>NUCLEOTIDE SEQUENCE [LARGE SCALE GENOMIC DNA]</scope>
    <source>
        <strain evidence="4 5">WMS-il1</strain>
    </source>
</reference>
<dbReference type="InterPro" id="IPR027417">
    <property type="entry name" value="P-loop_NTPase"/>
</dbReference>
<dbReference type="InterPro" id="IPR051988">
    <property type="entry name" value="HRR_RAD51_Paralog"/>
</dbReference>
<feature type="non-terminal residue" evidence="4">
    <location>
        <position position="401"/>
    </location>
</feature>
<dbReference type="GO" id="GO:0000400">
    <property type="term" value="F:four-way junction DNA binding"/>
    <property type="evidence" value="ECO:0007669"/>
    <property type="project" value="TreeGrafter"/>
</dbReference>
<dbReference type="InterPro" id="IPR013632">
    <property type="entry name" value="Rad51_C"/>
</dbReference>
<dbReference type="InterPro" id="IPR020588">
    <property type="entry name" value="RecA_ATP-bd"/>
</dbReference>
<evidence type="ECO:0000256" key="2">
    <source>
        <dbReference type="ARBA" id="ARBA00023242"/>
    </source>
</evidence>
<dbReference type="EMBL" id="CABIJS010000222">
    <property type="protein sequence ID" value="VUZ47044.1"/>
    <property type="molecule type" value="Genomic_DNA"/>
</dbReference>
<evidence type="ECO:0000313" key="4">
    <source>
        <dbReference type="EMBL" id="VUZ47044.1"/>
    </source>
</evidence>
<gene>
    <name evidence="4" type="ORF">WMSIL1_LOCUS6285</name>
</gene>
<dbReference type="Proteomes" id="UP000321570">
    <property type="component" value="Unassembled WGS sequence"/>
</dbReference>
<comment type="subcellular location">
    <subcellularLocation>
        <location evidence="1">Nucleus</location>
    </subcellularLocation>
</comment>
<accession>A0A564YKH0</accession>
<sequence length="401" mass="44585">FKTLEASELTNKAKESSNAIFKRLSRRTLQGQPLLPLVLHNTEFEFSLLQQGSGSGNRRSNTKSTAVFWESSSSIPLPASLFDKRSLHTVQQLILKQWTPRAVRGSDLLNDCLANRRFLSTGFLQLDSFLNGGLVTGEIVEIFGASAVGKTQMCHIAAASTVTSSVLSELGEPPPESMGEIRGPTVLYLDTKGEFDPKRLRSFIRSALRRTCQLTEENDLDLFTNHCLARVWHRLTPAIQNLMDALVETRLCVACTVMQPASSNSSIQLNPLEIKFYSNLRLVIIDCLTGPFAPFSSAFPNESNFQLQVLSTELRRLSSDFHAAVLVSNNCRYGVDASRGCLGEFWSGVPQLKLHMRSLDEPLRASIEITRHLRCADTEVDECSVDQPSSCVVNFREILEE</sequence>
<dbReference type="GO" id="GO:0042148">
    <property type="term" value="P:DNA strand invasion"/>
    <property type="evidence" value="ECO:0007669"/>
    <property type="project" value="TreeGrafter"/>
</dbReference>
<organism evidence="4 5">
    <name type="scientific">Hymenolepis diminuta</name>
    <name type="common">Rat tapeworm</name>
    <dbReference type="NCBI Taxonomy" id="6216"/>
    <lineage>
        <taxon>Eukaryota</taxon>
        <taxon>Metazoa</taxon>
        <taxon>Spiralia</taxon>
        <taxon>Lophotrochozoa</taxon>
        <taxon>Platyhelminthes</taxon>
        <taxon>Cestoda</taxon>
        <taxon>Eucestoda</taxon>
        <taxon>Cyclophyllidea</taxon>
        <taxon>Hymenolepididae</taxon>
        <taxon>Hymenolepis</taxon>
    </lineage>
</organism>
<evidence type="ECO:0000259" key="3">
    <source>
        <dbReference type="PROSITE" id="PS50162"/>
    </source>
</evidence>
<dbReference type="GO" id="GO:0003697">
    <property type="term" value="F:single-stranded DNA binding"/>
    <property type="evidence" value="ECO:0007669"/>
    <property type="project" value="TreeGrafter"/>
</dbReference>
<dbReference type="AlphaFoldDB" id="A0A564YKH0"/>
<dbReference type="GO" id="GO:0000723">
    <property type="term" value="P:telomere maintenance"/>
    <property type="evidence" value="ECO:0007669"/>
    <property type="project" value="TreeGrafter"/>
</dbReference>
<dbReference type="PANTHER" id="PTHR46457">
    <property type="entry name" value="DNA REPAIR PROTEIN RAD51 HOMOLOG 4"/>
    <property type="match status" value="1"/>
</dbReference>